<dbReference type="AlphaFoldDB" id="A0A284RS80"/>
<dbReference type="InterPro" id="IPR036291">
    <property type="entry name" value="NAD(P)-bd_dom_sf"/>
</dbReference>
<dbReference type="InterPro" id="IPR002347">
    <property type="entry name" value="SDR_fam"/>
</dbReference>
<dbReference type="OrthoDB" id="498125at2759"/>
<evidence type="ECO:0000313" key="2">
    <source>
        <dbReference type="Proteomes" id="UP000219338"/>
    </source>
</evidence>
<organism evidence="1 2">
    <name type="scientific">Armillaria ostoyae</name>
    <name type="common">Armillaria root rot fungus</name>
    <dbReference type="NCBI Taxonomy" id="47428"/>
    <lineage>
        <taxon>Eukaryota</taxon>
        <taxon>Fungi</taxon>
        <taxon>Dikarya</taxon>
        <taxon>Basidiomycota</taxon>
        <taxon>Agaricomycotina</taxon>
        <taxon>Agaricomycetes</taxon>
        <taxon>Agaricomycetidae</taxon>
        <taxon>Agaricales</taxon>
        <taxon>Marasmiineae</taxon>
        <taxon>Physalacriaceae</taxon>
        <taxon>Armillaria</taxon>
    </lineage>
</organism>
<protein>
    <submittedName>
        <fullName evidence="1">Uncharacterized protein</fullName>
    </submittedName>
</protein>
<name>A0A284RS80_ARMOS</name>
<dbReference type="SUPFAM" id="SSF51735">
    <property type="entry name" value="NAD(P)-binding Rossmann-fold domains"/>
    <property type="match status" value="1"/>
</dbReference>
<evidence type="ECO:0000313" key="1">
    <source>
        <dbReference type="EMBL" id="SJL11621.1"/>
    </source>
</evidence>
<gene>
    <name evidence="1" type="ORF">ARMOST_15027</name>
</gene>
<dbReference type="Proteomes" id="UP000219338">
    <property type="component" value="Unassembled WGS sequence"/>
</dbReference>
<dbReference type="Pfam" id="PF13561">
    <property type="entry name" value="adh_short_C2"/>
    <property type="match status" value="1"/>
</dbReference>
<accession>A0A284RS80</accession>
<keyword evidence="2" id="KW-1185">Reference proteome</keyword>
<dbReference type="EMBL" id="FUEG01000014">
    <property type="protein sequence ID" value="SJL11621.1"/>
    <property type="molecule type" value="Genomic_DNA"/>
</dbReference>
<dbReference type="Gene3D" id="3.40.50.720">
    <property type="entry name" value="NAD(P)-binding Rossmann-like Domain"/>
    <property type="match status" value="1"/>
</dbReference>
<proteinExistence type="predicted"/>
<reference evidence="2" key="1">
    <citation type="journal article" date="2017" name="Nat. Ecol. Evol.">
        <title>Genome expansion and lineage-specific genetic innovations in the forest pathogenic fungi Armillaria.</title>
        <authorList>
            <person name="Sipos G."/>
            <person name="Prasanna A.N."/>
            <person name="Walter M.C."/>
            <person name="O'Connor E."/>
            <person name="Balint B."/>
            <person name="Krizsan K."/>
            <person name="Kiss B."/>
            <person name="Hess J."/>
            <person name="Varga T."/>
            <person name="Slot J."/>
            <person name="Riley R."/>
            <person name="Boka B."/>
            <person name="Rigling D."/>
            <person name="Barry K."/>
            <person name="Lee J."/>
            <person name="Mihaltcheva S."/>
            <person name="LaButti K."/>
            <person name="Lipzen A."/>
            <person name="Waldron R."/>
            <person name="Moloney N.M."/>
            <person name="Sperisen C."/>
            <person name="Kredics L."/>
            <person name="Vagvoelgyi C."/>
            <person name="Patrignani A."/>
            <person name="Fitzpatrick D."/>
            <person name="Nagy I."/>
            <person name="Doyle S."/>
            <person name="Anderson J.B."/>
            <person name="Grigoriev I.V."/>
            <person name="Gueldener U."/>
            <person name="Muensterkoetter M."/>
            <person name="Nagy L.G."/>
        </authorList>
    </citation>
    <scope>NUCLEOTIDE SEQUENCE [LARGE SCALE GENOMIC DNA]</scope>
    <source>
        <strain evidence="2">C18/9</strain>
    </source>
</reference>
<sequence>MSWRTAIITDSAKSIWKTLARNGFNVAINNFLSEKAKRVNEVVAIGVQCPAYMADVSNEQEVKSMNVEVVSDFGGLDTVRHLLVVLSNNLLSEAVDGCKRWCWL</sequence>